<keyword evidence="1" id="KW-0812">Transmembrane</keyword>
<organism evidence="4 5">
    <name type="scientific">Mycolicibacterium fluoranthenivorans</name>
    <dbReference type="NCBI Taxonomy" id="258505"/>
    <lineage>
        <taxon>Bacteria</taxon>
        <taxon>Bacillati</taxon>
        <taxon>Actinomycetota</taxon>
        <taxon>Actinomycetes</taxon>
        <taxon>Mycobacteriales</taxon>
        <taxon>Mycobacteriaceae</taxon>
        <taxon>Mycolicibacterium</taxon>
    </lineage>
</organism>
<dbReference type="Pfam" id="PF02470">
    <property type="entry name" value="MlaD"/>
    <property type="match status" value="1"/>
</dbReference>
<evidence type="ECO:0000313" key="5">
    <source>
        <dbReference type="Proteomes" id="UP000515498"/>
    </source>
</evidence>
<dbReference type="KEGG" id="mflu:HZU40_13480"/>
<dbReference type="InterPro" id="IPR003399">
    <property type="entry name" value="Mce/MlaD"/>
</dbReference>
<dbReference type="PANTHER" id="PTHR33371:SF19">
    <property type="entry name" value="MCE-FAMILY PROTEIN MCE4A"/>
    <property type="match status" value="1"/>
</dbReference>
<keyword evidence="1" id="KW-0472">Membrane</keyword>
<feature type="domain" description="Mce/MlaD" evidence="2">
    <location>
        <begin position="56"/>
        <end position="132"/>
    </location>
</feature>
<accession>A0A7G8PLD9</accession>
<evidence type="ECO:0000259" key="2">
    <source>
        <dbReference type="Pfam" id="PF02470"/>
    </source>
</evidence>
<evidence type="ECO:0000256" key="1">
    <source>
        <dbReference type="SAM" id="Phobius"/>
    </source>
</evidence>
<dbReference type="Pfam" id="PF11887">
    <property type="entry name" value="Mce4_CUP1"/>
    <property type="match status" value="1"/>
</dbReference>
<dbReference type="InterPro" id="IPR024516">
    <property type="entry name" value="Mce_C"/>
</dbReference>
<protein>
    <submittedName>
        <fullName evidence="4">MCE family protein</fullName>
    </submittedName>
</protein>
<sequence length="416" mass="44259">MRVHALAVEVGTRYSNEERPVSRRAHVRVAAAVMTALLAFASGVVYLGYQGAFTDTDTVTLTSQRAGLVMDRDAKVKFLGVPIGTVSQIDYDGASAQLTLAIRADELAKIPANVTARIASNTIFGAKSVEFQLPEHPTANRLSPRAHLQASDVSVEVNTLFQTLADTLRKIDPVQLNTTLTALGNGLRGNGKNLGDTLATLSDLMSRINPHLPTLQSDIQKLSSTADIYNSAADDLVSALGNVPTISRTIVDEQDNLTATLLSTAGVATAGADTLAPAEGDLIAAIQRLRAPLSVLSDYSPEYGCLITALAKAYKKFGPYIGGVKPALFVNAGFIPGSPAYTYPESLPIVNASGGPNCRGLPDLPTKQGAGSWYRPPFLVTDNAYVPYQPNTELQFDAPSTLQFLFNGAYAERDDY</sequence>
<proteinExistence type="predicted"/>
<dbReference type="NCBIfam" id="TIGR00996">
    <property type="entry name" value="Mtu_fam_mce"/>
    <property type="match status" value="1"/>
</dbReference>
<gene>
    <name evidence="4" type="ORF">HZU40_13480</name>
</gene>
<dbReference type="PANTHER" id="PTHR33371">
    <property type="entry name" value="INTERMEMBRANE PHOSPHOLIPID TRANSPORT SYSTEM BINDING PROTEIN MLAD-RELATED"/>
    <property type="match status" value="1"/>
</dbReference>
<feature type="transmembrane region" description="Helical" evidence="1">
    <location>
        <begin position="29"/>
        <end position="49"/>
    </location>
</feature>
<dbReference type="EMBL" id="CP059894">
    <property type="protein sequence ID" value="QNJ95155.1"/>
    <property type="molecule type" value="Genomic_DNA"/>
</dbReference>
<dbReference type="GO" id="GO:0005576">
    <property type="term" value="C:extracellular region"/>
    <property type="evidence" value="ECO:0007669"/>
    <property type="project" value="TreeGrafter"/>
</dbReference>
<evidence type="ECO:0000259" key="3">
    <source>
        <dbReference type="Pfam" id="PF11887"/>
    </source>
</evidence>
<dbReference type="InterPro" id="IPR052336">
    <property type="entry name" value="MlaD_Phospholipid_Transporter"/>
</dbReference>
<dbReference type="Proteomes" id="UP000515498">
    <property type="component" value="Chromosome"/>
</dbReference>
<feature type="domain" description="Mammalian cell entry C-terminal" evidence="3">
    <location>
        <begin position="139"/>
        <end position="356"/>
    </location>
</feature>
<reference evidence="4 5" key="1">
    <citation type="submission" date="2020-07" db="EMBL/GenBank/DDBJ databases">
        <title>Draft genome sequence of four isobutane-metabolizing strains capable of cometabolically degrading diverse ether contaminants.</title>
        <authorList>
            <person name="Chen W."/>
            <person name="Faulkner N."/>
            <person name="Smith C."/>
            <person name="Hyman M."/>
        </authorList>
    </citation>
    <scope>NUCLEOTIDE SEQUENCE [LARGE SCALE GENOMIC DNA]</scope>
    <source>
        <strain evidence="4 5">2A</strain>
    </source>
</reference>
<name>A0A7G8PLD9_9MYCO</name>
<dbReference type="AlphaFoldDB" id="A0A7G8PLD9"/>
<keyword evidence="1" id="KW-1133">Transmembrane helix</keyword>
<dbReference type="GO" id="GO:0051701">
    <property type="term" value="P:biological process involved in interaction with host"/>
    <property type="evidence" value="ECO:0007669"/>
    <property type="project" value="TreeGrafter"/>
</dbReference>
<evidence type="ECO:0000313" key="4">
    <source>
        <dbReference type="EMBL" id="QNJ95155.1"/>
    </source>
</evidence>
<dbReference type="InterPro" id="IPR005693">
    <property type="entry name" value="Mce"/>
</dbReference>